<dbReference type="GO" id="GO:0008154">
    <property type="term" value="P:actin polymerization or depolymerization"/>
    <property type="evidence" value="ECO:0007669"/>
    <property type="project" value="TreeGrafter"/>
</dbReference>
<dbReference type="InterPro" id="IPR007122">
    <property type="entry name" value="Villin/Gelsolin"/>
</dbReference>
<evidence type="ECO:0000313" key="6">
    <source>
        <dbReference type="Proteomes" id="UP000014680"/>
    </source>
</evidence>
<dbReference type="GO" id="GO:0051016">
    <property type="term" value="P:barbed-end actin filament capping"/>
    <property type="evidence" value="ECO:0007669"/>
    <property type="project" value="TreeGrafter"/>
</dbReference>
<dbReference type="Proteomes" id="UP000014680">
    <property type="component" value="Unassembled WGS sequence"/>
</dbReference>
<dbReference type="InterPro" id="IPR036886">
    <property type="entry name" value="Villin_headpiece_dom_sf"/>
</dbReference>
<keyword evidence="3" id="KW-0472">Membrane</keyword>
<organism evidence="5 6">
    <name type="scientific">Entamoeba invadens IP1</name>
    <dbReference type="NCBI Taxonomy" id="370355"/>
    <lineage>
        <taxon>Eukaryota</taxon>
        <taxon>Amoebozoa</taxon>
        <taxon>Evosea</taxon>
        <taxon>Archamoebae</taxon>
        <taxon>Mastigamoebida</taxon>
        <taxon>Entamoebidae</taxon>
        <taxon>Entamoeba</taxon>
    </lineage>
</organism>
<feature type="region of interest" description="Disordered" evidence="2">
    <location>
        <begin position="190"/>
        <end position="233"/>
    </location>
</feature>
<dbReference type="SUPFAM" id="SSF55753">
    <property type="entry name" value="Actin depolymerizing proteins"/>
    <property type="match status" value="5"/>
</dbReference>
<dbReference type="SMART" id="SM00262">
    <property type="entry name" value="GEL"/>
    <property type="match status" value="5"/>
</dbReference>
<dbReference type="OrthoDB" id="6375767at2759"/>
<evidence type="ECO:0000256" key="2">
    <source>
        <dbReference type="SAM" id="MobiDB-lite"/>
    </source>
</evidence>
<dbReference type="Pfam" id="PF02209">
    <property type="entry name" value="VHP"/>
    <property type="match status" value="1"/>
</dbReference>
<feature type="transmembrane region" description="Helical" evidence="3">
    <location>
        <begin position="21"/>
        <end position="43"/>
    </location>
</feature>
<dbReference type="RefSeq" id="XP_004256547.1">
    <property type="nucleotide sequence ID" value="XM_004256499.1"/>
</dbReference>
<gene>
    <name evidence="5" type="ORF">EIN_424980</name>
</gene>
<keyword evidence="1" id="KW-0677">Repeat</keyword>
<sequence>MNELFNNVEQVITTMSKNKTMNVVIFSMMCSGVISLICFFSAFFFDQVLLYAVSVLSCLTFCVFLSTYMILRNYKSRPHGCDEEYREAQLSPLVNLTHLDEDRTSDFKVQKSPSPVRVLMESTTLMEDFKVHIQSDDKEEIQLEDGDQTQIEAEEETENKVKDSSLTDQHILALSSDIENNTPRDNTKLEEDKILEENGITQEGKVLKGSEESVDSKEVAKESTPLPSPDEKLTPELETVFIEKKTCHKIDQITLNDTTHKNNVQIITDDIKDEQLIKTAHRKVLRKFRTAGTKTLKQIQNSLNAKTETEETVTPLEISPKNNLNENMKAGVSIDEIFKQREKFVARRVENEANNVETESVQEVNPINLKRLFQVKGQRRPYVKQVECSLKSLNSGDAFVLDPGKNSGVIYQWNGKKCNRMEKGKAMDVAKRIKDKERVGSKQVVVDEGKETEQFWTALGEQGEVKLDDGVVDTVVEVSYAQSVSLLWVKYDVMGDSVTMDKVVDARNRLTKSLLEMTQCYILDTETEMFLWLGNKCSLKIRQKITKYVEGMYNERKSMQWMAPLYKEYPGGESVMFKERFSDWASVPIGGKVDISSGKGIEYKKGVGMQNGVDYDKMMLPPTEKKEVFIDDGNGNVDVYRINGFNKEKVEQSDNGRMYSGESYIVVYTYKVWAKDMVLLYFWQGRTCAVLDKGTCARLTVDLHKTIESETKEIRVVQNMETRHFMTMFNGRLVVESGKYTTETANVVMYDIRGREEPYIKAVQVSVSPNKLSSYGVFLVLTTDTAFIWKGRLRNEKYVEYAHNVGTHHTSLAREHVIEIEEGSETDDFVKAIGGKSTVAQPTAMYNDRLYQFTTSSGELRCEEHVRYSQDHFNSNDAILLDTVDVLYIWVGSKCAVQTRKLALSAALEYVKKGKSEELRKRPVKLVSQDSEPYVFTTHFHGWQEGAKQKCSVNDNTLDAVDEYKKYFIKYSYDDLVNKKFQKGIDEQSLETYLSDEEFQTVFGMTPEAFQALPTWKSDDLKKKLQLY</sequence>
<dbReference type="SMART" id="SM00153">
    <property type="entry name" value="VHP"/>
    <property type="match status" value="1"/>
</dbReference>
<dbReference type="GO" id="GO:0051014">
    <property type="term" value="P:actin filament severing"/>
    <property type="evidence" value="ECO:0007669"/>
    <property type="project" value="TreeGrafter"/>
</dbReference>
<dbReference type="Pfam" id="PF00626">
    <property type="entry name" value="Gelsolin"/>
    <property type="match status" value="4"/>
</dbReference>
<dbReference type="VEuPathDB" id="AmoebaDB:EIN_424980"/>
<dbReference type="PRINTS" id="PR00597">
    <property type="entry name" value="GELSOLIN"/>
</dbReference>
<feature type="transmembrane region" description="Helical" evidence="3">
    <location>
        <begin position="49"/>
        <end position="71"/>
    </location>
</feature>
<dbReference type="GO" id="GO:0005546">
    <property type="term" value="F:phosphatidylinositol-4,5-bisphosphate binding"/>
    <property type="evidence" value="ECO:0007669"/>
    <property type="project" value="TreeGrafter"/>
</dbReference>
<dbReference type="PANTHER" id="PTHR11977:SF51">
    <property type="entry name" value="PROTEIN FLIGHTLESS-1 HOMOLOG"/>
    <property type="match status" value="1"/>
</dbReference>
<keyword evidence="3" id="KW-1133">Transmembrane helix</keyword>
<dbReference type="OMA" id="THSMENE"/>
<dbReference type="InterPro" id="IPR029006">
    <property type="entry name" value="ADF-H/Gelsolin-like_dom_sf"/>
</dbReference>
<protein>
    <submittedName>
        <fullName evidence="5">Gelsolin, putative</fullName>
    </submittedName>
</protein>
<dbReference type="AlphaFoldDB" id="A0A0A1U9C6"/>
<feature type="compositionally biased region" description="Basic and acidic residues" evidence="2">
    <location>
        <begin position="205"/>
        <end position="221"/>
    </location>
</feature>
<keyword evidence="3" id="KW-0812">Transmembrane</keyword>
<evidence type="ECO:0000256" key="1">
    <source>
        <dbReference type="ARBA" id="ARBA00022737"/>
    </source>
</evidence>
<dbReference type="KEGG" id="eiv:EIN_424980"/>
<dbReference type="CDD" id="cd11289">
    <property type="entry name" value="gelsolin_S2_like"/>
    <property type="match status" value="1"/>
</dbReference>
<dbReference type="GO" id="GO:0005737">
    <property type="term" value="C:cytoplasm"/>
    <property type="evidence" value="ECO:0007669"/>
    <property type="project" value="TreeGrafter"/>
</dbReference>
<evidence type="ECO:0000313" key="5">
    <source>
        <dbReference type="EMBL" id="ELP89776.1"/>
    </source>
</evidence>
<dbReference type="EMBL" id="KB206573">
    <property type="protein sequence ID" value="ELP89776.1"/>
    <property type="molecule type" value="Genomic_DNA"/>
</dbReference>
<dbReference type="InterPro" id="IPR003128">
    <property type="entry name" value="Villin_headpiece"/>
</dbReference>
<dbReference type="Gene3D" id="1.10.950.10">
    <property type="entry name" value="Villin headpiece domain"/>
    <property type="match status" value="1"/>
</dbReference>
<dbReference type="PANTHER" id="PTHR11977">
    <property type="entry name" value="VILLIN"/>
    <property type="match status" value="1"/>
</dbReference>
<evidence type="ECO:0000259" key="4">
    <source>
        <dbReference type="PROSITE" id="PS51089"/>
    </source>
</evidence>
<dbReference type="Gene3D" id="3.40.20.10">
    <property type="entry name" value="Severin"/>
    <property type="match status" value="5"/>
</dbReference>
<name>A0A0A1U9C6_ENTIV</name>
<dbReference type="SUPFAM" id="SSF47050">
    <property type="entry name" value="VHP, Villin headpiece domain"/>
    <property type="match status" value="1"/>
</dbReference>
<evidence type="ECO:0000256" key="3">
    <source>
        <dbReference type="SAM" id="Phobius"/>
    </source>
</evidence>
<accession>A0A0A1U9C6</accession>
<reference evidence="5 6" key="1">
    <citation type="submission" date="2012-10" db="EMBL/GenBank/DDBJ databases">
        <authorList>
            <person name="Zafar N."/>
            <person name="Inman J."/>
            <person name="Hall N."/>
            <person name="Lorenzi H."/>
            <person name="Caler E."/>
        </authorList>
    </citation>
    <scope>NUCLEOTIDE SEQUENCE [LARGE SCALE GENOMIC DNA]</scope>
    <source>
        <strain evidence="5 6">IP1</strain>
    </source>
</reference>
<dbReference type="PROSITE" id="PS51089">
    <property type="entry name" value="HP"/>
    <property type="match status" value="1"/>
</dbReference>
<dbReference type="GO" id="GO:0051015">
    <property type="term" value="F:actin filament binding"/>
    <property type="evidence" value="ECO:0007669"/>
    <property type="project" value="InterPro"/>
</dbReference>
<feature type="domain" description="HP" evidence="4">
    <location>
        <begin position="965"/>
        <end position="1028"/>
    </location>
</feature>
<proteinExistence type="predicted"/>
<dbReference type="GO" id="GO:0015629">
    <property type="term" value="C:actin cytoskeleton"/>
    <property type="evidence" value="ECO:0007669"/>
    <property type="project" value="TreeGrafter"/>
</dbReference>
<dbReference type="InterPro" id="IPR007123">
    <property type="entry name" value="Gelsolin-like_dom"/>
</dbReference>
<keyword evidence="6" id="KW-1185">Reference proteome</keyword>
<dbReference type="GeneID" id="14888786"/>